<evidence type="ECO:0000313" key="1">
    <source>
        <dbReference type="EMBL" id="EKC54714.1"/>
    </source>
</evidence>
<dbReference type="InterPro" id="IPR025716">
    <property type="entry name" value="Post-transcriptional_regulator"/>
</dbReference>
<organism evidence="1">
    <name type="scientific">human gut metagenome</name>
    <dbReference type="NCBI Taxonomy" id="408170"/>
    <lineage>
        <taxon>unclassified sequences</taxon>
        <taxon>metagenomes</taxon>
        <taxon>organismal metagenomes</taxon>
    </lineage>
</organism>
<name>K1SH12_9ZZZZ</name>
<dbReference type="AlphaFoldDB" id="K1SH12"/>
<reference evidence="1" key="1">
    <citation type="journal article" date="2013" name="Environ. Microbiol.">
        <title>Microbiota from the distal guts of lean and obese adolescents exhibit partial functional redundancy besides clear differences in community structure.</title>
        <authorList>
            <person name="Ferrer M."/>
            <person name="Ruiz A."/>
            <person name="Lanza F."/>
            <person name="Haange S.B."/>
            <person name="Oberbach A."/>
            <person name="Till H."/>
            <person name="Bargiela R."/>
            <person name="Campoy C."/>
            <person name="Segura M.T."/>
            <person name="Richter M."/>
            <person name="von Bergen M."/>
            <person name="Seifert J."/>
            <person name="Suarez A."/>
        </authorList>
    </citation>
    <scope>NUCLEOTIDE SEQUENCE</scope>
</reference>
<accession>K1SH12</accession>
<dbReference type="Pfam" id="PF13797">
    <property type="entry name" value="Post_transc_reg"/>
    <property type="match status" value="1"/>
</dbReference>
<proteinExistence type="predicted"/>
<comment type="caution">
    <text evidence="1">The sequence shown here is derived from an EMBL/GenBank/DDBJ whole genome shotgun (WGS) entry which is preliminary data.</text>
</comment>
<dbReference type="EMBL" id="AJWZ01008227">
    <property type="protein sequence ID" value="EKC54714.1"/>
    <property type="molecule type" value="Genomic_DNA"/>
</dbReference>
<sequence>MKIEFETQEELYKRVLPALRSKVRELKNKGYDDIKVTYLWSYLAAEVFSKTNDLTLADIVSHIMHVDVVRLNAYIENNLKRTGIYQNKE</sequence>
<protein>
    <submittedName>
        <fullName evidence="1">Uncharacterized protein</fullName>
    </submittedName>
</protein>
<gene>
    <name evidence="1" type="ORF">OBE_11944</name>
</gene>